<dbReference type="RefSeq" id="WP_341838517.1">
    <property type="nucleotide sequence ID" value="NZ_CP149822.1"/>
</dbReference>
<proteinExistence type="inferred from homology"/>
<evidence type="ECO:0000313" key="7">
    <source>
        <dbReference type="Proteomes" id="UP001485459"/>
    </source>
</evidence>
<dbReference type="SUPFAM" id="SSF50475">
    <property type="entry name" value="FMN-binding split barrel"/>
    <property type="match status" value="1"/>
</dbReference>
<keyword evidence="7" id="KW-1185">Reference proteome</keyword>
<organism evidence="6 7">
    <name type="scientific">Chitinophaga pollutisoli</name>
    <dbReference type="NCBI Taxonomy" id="3133966"/>
    <lineage>
        <taxon>Bacteria</taxon>
        <taxon>Pseudomonadati</taxon>
        <taxon>Bacteroidota</taxon>
        <taxon>Chitinophagia</taxon>
        <taxon>Chitinophagales</taxon>
        <taxon>Chitinophagaceae</taxon>
        <taxon>Chitinophaga</taxon>
    </lineage>
</organism>
<evidence type="ECO:0000256" key="2">
    <source>
        <dbReference type="ARBA" id="ARBA00022630"/>
    </source>
</evidence>
<name>A0ABZ2YWA6_9BACT</name>
<keyword evidence="2" id="KW-0285">Flavoprotein</keyword>
<evidence type="ECO:0000256" key="1">
    <source>
        <dbReference type="ARBA" id="ARBA00001917"/>
    </source>
</evidence>
<dbReference type="InterPro" id="IPR012349">
    <property type="entry name" value="Split_barrel_FMN-bd"/>
</dbReference>
<reference evidence="7" key="1">
    <citation type="submission" date="2024-03" db="EMBL/GenBank/DDBJ databases">
        <title>Chitinophaga horti sp. nov., isolated from garden soil.</title>
        <authorList>
            <person name="Lee D.S."/>
            <person name="Han D.M."/>
            <person name="Baek J.H."/>
            <person name="Choi D.G."/>
            <person name="Jeon J.H."/>
            <person name="Jeon C.O."/>
        </authorList>
    </citation>
    <scope>NUCLEOTIDE SEQUENCE [LARGE SCALE GENOMIC DNA]</scope>
    <source>
        <strain evidence="7">GPA1</strain>
    </source>
</reference>
<dbReference type="Pfam" id="PF01613">
    <property type="entry name" value="Flavin_Reduct"/>
    <property type="match status" value="1"/>
</dbReference>
<dbReference type="InterPro" id="IPR002563">
    <property type="entry name" value="Flavin_Rdtase-like_dom"/>
</dbReference>
<dbReference type="GO" id="GO:0016491">
    <property type="term" value="F:oxidoreductase activity"/>
    <property type="evidence" value="ECO:0007669"/>
    <property type="project" value="UniProtKB-KW"/>
</dbReference>
<sequence>MRVDPSEVKTSALHAYLLGAVAPRPICFASTVDADGRPNLSPFSFFNVFGSNPPTLVFSPSRRVRDNTVKHTLENIYATKEVVINVVSYAMVQQTSLSSCEYPRGTDEFVKAGFTPLPSEKVKPFRVAESPVQMECKVRDIIETGTGGGAGNLVICEPVLLHVNENILDINGRIDPQKIDLVARMGGDFYCRASGTAVFEVAKPNTQLGIGVDALPATIRNSHILTGNNLGQLGNVEALPPVDPAFTDEHLTNIIQYFSINPEEMEKELHRYAKQLLDSHKVNEAWQVLLAGNLH</sequence>
<dbReference type="SMART" id="SM00903">
    <property type="entry name" value="Flavin_Reduct"/>
    <property type="match status" value="1"/>
</dbReference>
<dbReference type="Proteomes" id="UP001485459">
    <property type="component" value="Chromosome"/>
</dbReference>
<dbReference type="PANTHER" id="PTHR33798">
    <property type="entry name" value="FLAVOPROTEIN OXYGENASE"/>
    <property type="match status" value="1"/>
</dbReference>
<dbReference type="PANTHER" id="PTHR33798:SF5">
    <property type="entry name" value="FLAVIN REDUCTASE LIKE DOMAIN-CONTAINING PROTEIN"/>
    <property type="match status" value="1"/>
</dbReference>
<comment type="cofactor">
    <cofactor evidence="1">
        <name>FMN</name>
        <dbReference type="ChEBI" id="CHEBI:58210"/>
    </cofactor>
</comment>
<dbReference type="Gene3D" id="2.30.110.10">
    <property type="entry name" value="Electron Transport, Fmn-binding Protein, Chain A"/>
    <property type="match status" value="1"/>
</dbReference>
<evidence type="ECO:0000256" key="3">
    <source>
        <dbReference type="ARBA" id="ARBA00022643"/>
    </source>
</evidence>
<gene>
    <name evidence="6" type="ORF">WJU16_11845</name>
</gene>
<dbReference type="EMBL" id="CP149822">
    <property type="protein sequence ID" value="WZN43718.1"/>
    <property type="molecule type" value="Genomic_DNA"/>
</dbReference>
<accession>A0ABZ2YWA6</accession>
<keyword evidence="6" id="KW-0560">Oxidoreductase</keyword>
<dbReference type="EC" id="1.5.1.-" evidence="6"/>
<feature type="domain" description="Flavin reductase like" evidence="5">
    <location>
        <begin position="19"/>
        <end position="173"/>
    </location>
</feature>
<evidence type="ECO:0000259" key="5">
    <source>
        <dbReference type="SMART" id="SM00903"/>
    </source>
</evidence>
<protein>
    <submittedName>
        <fullName evidence="6">Flavin reductase family protein</fullName>
        <ecNumber evidence="6">1.5.1.-</ecNumber>
    </submittedName>
</protein>
<comment type="similarity">
    <text evidence="4">Belongs to the flavoredoxin family.</text>
</comment>
<keyword evidence="3" id="KW-0288">FMN</keyword>
<evidence type="ECO:0000256" key="4">
    <source>
        <dbReference type="ARBA" id="ARBA00038054"/>
    </source>
</evidence>
<evidence type="ECO:0000313" key="6">
    <source>
        <dbReference type="EMBL" id="WZN43718.1"/>
    </source>
</evidence>